<organism evidence="1">
    <name type="scientific">Setaria italica</name>
    <name type="common">Foxtail millet</name>
    <name type="synonym">Panicum italicum</name>
    <dbReference type="NCBI Taxonomy" id="4555"/>
    <lineage>
        <taxon>Eukaryota</taxon>
        <taxon>Viridiplantae</taxon>
        <taxon>Streptophyta</taxon>
        <taxon>Embryophyta</taxon>
        <taxon>Tracheophyta</taxon>
        <taxon>Spermatophyta</taxon>
        <taxon>Magnoliopsida</taxon>
        <taxon>Liliopsida</taxon>
        <taxon>Poales</taxon>
        <taxon>Poaceae</taxon>
        <taxon>PACMAD clade</taxon>
        <taxon>Panicoideae</taxon>
        <taxon>Panicodae</taxon>
        <taxon>Paniceae</taxon>
        <taxon>Cenchrinae</taxon>
        <taxon>Setaria</taxon>
    </lineage>
</organism>
<dbReference type="AlphaFoldDB" id="A0A368RBA2"/>
<evidence type="ECO:0000313" key="1">
    <source>
        <dbReference type="EMBL" id="RCV27358.1"/>
    </source>
</evidence>
<gene>
    <name evidence="1" type="ORF">SETIT_5G318500v2</name>
</gene>
<dbReference type="EMBL" id="CM003532">
    <property type="protein sequence ID" value="RCV27358.1"/>
    <property type="molecule type" value="Genomic_DNA"/>
</dbReference>
<protein>
    <submittedName>
        <fullName evidence="1">Uncharacterized protein</fullName>
    </submittedName>
</protein>
<sequence length="108" mass="12653">MGWDRDHRDAIPLQVKRAGRSSRRRVELYRYSLRIYHHPSMSRDMLPSDPVVARTPARRPRLPTDLDVSMAPGFHAYQYEYHESFEDTLILFFKGESPVKGFGQTALF</sequence>
<reference evidence="1" key="1">
    <citation type="journal article" date="2012" name="Nat. Biotechnol.">
        <title>Reference genome sequence of the model plant Setaria.</title>
        <authorList>
            <person name="Bennetzen J.L."/>
            <person name="Schmutz J."/>
            <person name="Wang H."/>
            <person name="Percifield R."/>
            <person name="Hawkins J."/>
            <person name="Pontaroli A.C."/>
            <person name="Estep M."/>
            <person name="Feng L."/>
            <person name="Vaughn J.N."/>
            <person name="Grimwood J."/>
            <person name="Jenkins J."/>
            <person name="Barry K."/>
            <person name="Lindquist E."/>
            <person name="Hellsten U."/>
            <person name="Deshpande S."/>
            <person name="Wang X."/>
            <person name="Wu X."/>
            <person name="Mitros T."/>
            <person name="Triplett J."/>
            <person name="Yang X."/>
            <person name="Ye C.Y."/>
            <person name="Mauro-Herrera M."/>
            <person name="Wang L."/>
            <person name="Li P."/>
            <person name="Sharma M."/>
            <person name="Sharma R."/>
            <person name="Ronald P.C."/>
            <person name="Panaud O."/>
            <person name="Kellogg E.A."/>
            <person name="Brutnell T.P."/>
            <person name="Doust A.N."/>
            <person name="Tuskan G.A."/>
            <person name="Rokhsar D."/>
            <person name="Devos K.M."/>
        </authorList>
    </citation>
    <scope>NUCLEOTIDE SEQUENCE [LARGE SCALE GENOMIC DNA]</scope>
    <source>
        <strain evidence="1">Yugu1</strain>
    </source>
</reference>
<proteinExistence type="predicted"/>
<accession>A0A368RBA2</accession>
<reference evidence="1" key="2">
    <citation type="submission" date="2015-07" db="EMBL/GenBank/DDBJ databases">
        <authorList>
            <person name="Noorani M."/>
        </authorList>
    </citation>
    <scope>NUCLEOTIDE SEQUENCE</scope>
    <source>
        <strain evidence="1">Yugu1</strain>
    </source>
</reference>
<name>A0A368RBA2_SETIT</name>